<dbReference type="Proteomes" id="UP001469553">
    <property type="component" value="Unassembled WGS sequence"/>
</dbReference>
<organism evidence="1 2">
    <name type="scientific">Ameca splendens</name>
    <dbReference type="NCBI Taxonomy" id="208324"/>
    <lineage>
        <taxon>Eukaryota</taxon>
        <taxon>Metazoa</taxon>
        <taxon>Chordata</taxon>
        <taxon>Craniata</taxon>
        <taxon>Vertebrata</taxon>
        <taxon>Euteleostomi</taxon>
        <taxon>Actinopterygii</taxon>
        <taxon>Neopterygii</taxon>
        <taxon>Teleostei</taxon>
        <taxon>Neoteleostei</taxon>
        <taxon>Acanthomorphata</taxon>
        <taxon>Ovalentaria</taxon>
        <taxon>Atherinomorphae</taxon>
        <taxon>Cyprinodontiformes</taxon>
        <taxon>Goodeidae</taxon>
        <taxon>Ameca</taxon>
    </lineage>
</organism>
<accession>A0ABV1A8R5</accession>
<comment type="caution">
    <text evidence="1">The sequence shown here is derived from an EMBL/GenBank/DDBJ whole genome shotgun (WGS) entry which is preliminary data.</text>
</comment>
<evidence type="ECO:0000313" key="1">
    <source>
        <dbReference type="EMBL" id="MEQ2314569.1"/>
    </source>
</evidence>
<protein>
    <submittedName>
        <fullName evidence="1">Uncharacterized protein</fullName>
    </submittedName>
</protein>
<gene>
    <name evidence="1" type="ORF">AMECASPLE_013477</name>
</gene>
<dbReference type="EMBL" id="JAHRIP010085521">
    <property type="protein sequence ID" value="MEQ2314569.1"/>
    <property type="molecule type" value="Genomic_DNA"/>
</dbReference>
<evidence type="ECO:0000313" key="2">
    <source>
        <dbReference type="Proteomes" id="UP001469553"/>
    </source>
</evidence>
<name>A0ABV1A8R5_9TELE</name>
<proteinExistence type="predicted"/>
<reference evidence="1 2" key="1">
    <citation type="submission" date="2021-06" db="EMBL/GenBank/DDBJ databases">
        <authorList>
            <person name="Palmer J.M."/>
        </authorList>
    </citation>
    <scope>NUCLEOTIDE SEQUENCE [LARGE SCALE GENOMIC DNA]</scope>
    <source>
        <strain evidence="1 2">AS_MEX2019</strain>
        <tissue evidence="1">Muscle</tissue>
    </source>
</reference>
<sequence>MRHCHKHEFCFSEKHAGSTYSSHVRVAGYSFCICQAWMNSLSVLSYFPLRGPDMVLLFVASSLMEVLQSGAEVKGSQSARRGLQLIGWPHSCNMFYFVF</sequence>
<keyword evidence="2" id="KW-1185">Reference proteome</keyword>